<accession>A0A2S6BX20</accession>
<feature type="domain" description="Ricin B lectin" evidence="1">
    <location>
        <begin position="48"/>
        <end position="147"/>
    </location>
</feature>
<dbReference type="AlphaFoldDB" id="A0A2S6BX20"/>
<dbReference type="CDD" id="cd23426">
    <property type="entry name" value="beta-trefoil_Ricin_SSA"/>
    <property type="match status" value="1"/>
</dbReference>
<dbReference type="SUPFAM" id="SSF50370">
    <property type="entry name" value="Ricin B-like lectins"/>
    <property type="match status" value="1"/>
</dbReference>
<evidence type="ECO:0000259" key="1">
    <source>
        <dbReference type="Pfam" id="PF14200"/>
    </source>
</evidence>
<dbReference type="Pfam" id="PF14200">
    <property type="entry name" value="RicinB_lectin_2"/>
    <property type="match status" value="1"/>
</dbReference>
<dbReference type="Proteomes" id="UP000237631">
    <property type="component" value="Unassembled WGS sequence"/>
</dbReference>
<dbReference type="InterPro" id="IPR035992">
    <property type="entry name" value="Ricin_B-like_lectins"/>
</dbReference>
<dbReference type="Gene3D" id="2.80.10.50">
    <property type="match status" value="1"/>
</dbReference>
<proteinExistence type="predicted"/>
<organism evidence="2 3">
    <name type="scientific">Cercospora berteroae</name>
    <dbReference type="NCBI Taxonomy" id="357750"/>
    <lineage>
        <taxon>Eukaryota</taxon>
        <taxon>Fungi</taxon>
        <taxon>Dikarya</taxon>
        <taxon>Ascomycota</taxon>
        <taxon>Pezizomycotina</taxon>
        <taxon>Dothideomycetes</taxon>
        <taxon>Dothideomycetidae</taxon>
        <taxon>Mycosphaerellales</taxon>
        <taxon>Mycosphaerellaceae</taxon>
        <taxon>Cercospora</taxon>
    </lineage>
</organism>
<reference evidence="3" key="1">
    <citation type="journal article" date="2017" name="bioRxiv">
        <title>Conservation of a gene cluster reveals novel cercosporin biosynthetic mechanisms and extends production to the genus Colletotrichum.</title>
        <authorList>
            <person name="de Jonge R."/>
            <person name="Ebert M.K."/>
            <person name="Huitt-Roehl C.R."/>
            <person name="Pal P."/>
            <person name="Suttle J.C."/>
            <person name="Spanner R.E."/>
            <person name="Neubauer J.D."/>
            <person name="Jurick W.M.II."/>
            <person name="Stott K.A."/>
            <person name="Secor G.A."/>
            <person name="Thomma B.P.H.J."/>
            <person name="Van de Peer Y."/>
            <person name="Townsend C.A."/>
            <person name="Bolton M.D."/>
        </authorList>
    </citation>
    <scope>NUCLEOTIDE SEQUENCE [LARGE SCALE GENOMIC DNA]</scope>
    <source>
        <strain evidence="3">CBS538.71</strain>
    </source>
</reference>
<keyword evidence="3" id="KW-1185">Reference proteome</keyword>
<evidence type="ECO:0000313" key="2">
    <source>
        <dbReference type="EMBL" id="PPJ52009.1"/>
    </source>
</evidence>
<dbReference type="InterPro" id="IPR000772">
    <property type="entry name" value="Ricin_B_lectin"/>
</dbReference>
<sequence>MSDWIGPNTYYIVSRIKDTVFLDLAGGSPANDTKVQIWDGPGRDNGNSIWSIVDLGIGDSGKYEYHIINRTSGTHLSTPQHDLVKKGEGELLVKTNLVSPWNNRARWCIVPCRNNTGAYWIVPVLNTKLALNIQGGGIKNATPMILYPIDVQPGSENAQFYLRLSDDAILNCPNIPRAPLQT</sequence>
<evidence type="ECO:0000313" key="3">
    <source>
        <dbReference type="Proteomes" id="UP000237631"/>
    </source>
</evidence>
<dbReference type="EMBL" id="PNEN01001726">
    <property type="protein sequence ID" value="PPJ52009.1"/>
    <property type="molecule type" value="Genomic_DNA"/>
</dbReference>
<dbReference type="OrthoDB" id="4476188at2759"/>
<protein>
    <recommendedName>
        <fullName evidence="1">Ricin B lectin domain-containing protein</fullName>
    </recommendedName>
</protein>
<comment type="caution">
    <text evidence="2">The sequence shown here is derived from an EMBL/GenBank/DDBJ whole genome shotgun (WGS) entry which is preliminary data.</text>
</comment>
<name>A0A2S6BX20_9PEZI</name>
<gene>
    <name evidence="2" type="ORF">CBER1_09637</name>
</gene>